<keyword evidence="1" id="KW-0663">Pyridoxal phosphate</keyword>
<dbReference type="InterPro" id="IPR015421">
    <property type="entry name" value="PyrdxlP-dep_Trfase_major"/>
</dbReference>
<protein>
    <submittedName>
        <fullName evidence="3">Cysteine desulfurase, SufS subfamily</fullName>
        <ecNumber evidence="3">2.8.1.7</ecNumber>
    </submittedName>
</protein>
<dbReference type="Proteomes" id="UP000189666">
    <property type="component" value="Chromosome"/>
</dbReference>
<sequence length="381" mass="45825">MFFFLINYKKFIYFDNSSTNQKPNILFKSSINILQKNNFNLNKGSYNLLNKNLIKFKKIKLLIKYITNCNFIEELIFFFNSTFSINFVFLNLINFIKFKSEILISNKEHNSIFISLLQLFKFKNTKLIVFPTIKQKIYKNIFCNYIKINTFCCIINQISNNYGIINKINALIKICNYNNIITLIDCTQSISFIEINILKNKPTFLFFSFHKLYSLTGVSVFYCNINFLNKLKPFFCGGGSATINKYCIKYKKFNEKFYFGTQNIFSLLSSYYSLKWFLKNKKFIFYINNYLKKNIFLLFFKKKNFFSNTLLLKCKNIEIFNNYLDINKIILRCDNLCNFMKNMFINKKKNCRISFNFFNKLKEILKIKFLIFFYNFRIKNC</sequence>
<dbReference type="Gene3D" id="3.90.1150.10">
    <property type="entry name" value="Aspartate Aminotransferase, domain 1"/>
    <property type="match status" value="1"/>
</dbReference>
<dbReference type="InterPro" id="IPR000192">
    <property type="entry name" value="Aminotrans_V_dom"/>
</dbReference>
<proteinExistence type="predicted"/>
<dbReference type="Gene3D" id="3.40.640.10">
    <property type="entry name" value="Type I PLP-dependent aspartate aminotransferase-like (Major domain)"/>
    <property type="match status" value="1"/>
</dbReference>
<dbReference type="RefSeq" id="WP_211118553.1">
    <property type="nucleotide sequence ID" value="NZ_CP019943.1"/>
</dbReference>
<dbReference type="Pfam" id="PF00266">
    <property type="entry name" value="Aminotran_5"/>
    <property type="match status" value="1"/>
</dbReference>
<organism evidence="3 4">
    <name type="scientific">Carsonella ruddii</name>
    <dbReference type="NCBI Taxonomy" id="114186"/>
    <lineage>
        <taxon>Bacteria</taxon>
        <taxon>Pseudomonadati</taxon>
        <taxon>Pseudomonadota</taxon>
        <taxon>Gammaproteobacteria</taxon>
        <taxon>Oceanospirillales</taxon>
        <taxon>Halomonadaceae</taxon>
        <taxon>Zymobacter group</taxon>
        <taxon>Candidatus Carsonella</taxon>
    </lineage>
</organism>
<reference evidence="3 4" key="1">
    <citation type="submission" date="2017-02" db="EMBL/GenBank/DDBJ databases">
        <title>Complete Genome of Candidatus Carsonella ruddii strain BC, a Nutritional Endosymbiont of Bactericera cockerelli.</title>
        <authorList>
            <person name="Riley A.B."/>
            <person name="Kim D.H."/>
            <person name="Hansen A.K."/>
        </authorList>
    </citation>
    <scope>NUCLEOTIDE SEQUENCE [LARGE SCALE GENOMIC DNA]</scope>
    <source>
        <strain evidence="3 4">BC</strain>
    </source>
</reference>
<dbReference type="EMBL" id="CP019943">
    <property type="protein sequence ID" value="AQU89458.1"/>
    <property type="molecule type" value="Genomic_DNA"/>
</dbReference>
<gene>
    <name evidence="3" type="ORF">BW244_0040</name>
</gene>
<dbReference type="GO" id="GO:0031071">
    <property type="term" value="F:cysteine desulfurase activity"/>
    <property type="evidence" value="ECO:0007669"/>
    <property type="project" value="UniProtKB-EC"/>
</dbReference>
<dbReference type="PANTHER" id="PTHR43586">
    <property type="entry name" value="CYSTEINE DESULFURASE"/>
    <property type="match status" value="1"/>
</dbReference>
<keyword evidence="3" id="KW-0808">Transferase</keyword>
<feature type="domain" description="Aminotransferase class V" evidence="2">
    <location>
        <begin position="12"/>
        <end position="364"/>
    </location>
</feature>
<evidence type="ECO:0000313" key="3">
    <source>
        <dbReference type="EMBL" id="AQU89458.1"/>
    </source>
</evidence>
<evidence type="ECO:0000313" key="4">
    <source>
        <dbReference type="Proteomes" id="UP000189666"/>
    </source>
</evidence>
<evidence type="ECO:0000256" key="1">
    <source>
        <dbReference type="ARBA" id="ARBA00022898"/>
    </source>
</evidence>
<dbReference type="AlphaFoldDB" id="A0A1U9RRB6"/>
<name>A0A1U9RRB6_CARRU</name>
<dbReference type="PANTHER" id="PTHR43586:SF8">
    <property type="entry name" value="CYSTEINE DESULFURASE 1, CHLOROPLASTIC"/>
    <property type="match status" value="1"/>
</dbReference>
<dbReference type="InterPro" id="IPR015424">
    <property type="entry name" value="PyrdxlP-dep_Trfase"/>
</dbReference>
<dbReference type="EC" id="2.8.1.7" evidence="3"/>
<accession>A0A1U9RRB6</accession>
<dbReference type="SUPFAM" id="SSF53383">
    <property type="entry name" value="PLP-dependent transferases"/>
    <property type="match status" value="1"/>
</dbReference>
<evidence type="ECO:0000259" key="2">
    <source>
        <dbReference type="Pfam" id="PF00266"/>
    </source>
</evidence>
<dbReference type="InterPro" id="IPR015422">
    <property type="entry name" value="PyrdxlP-dep_Trfase_small"/>
</dbReference>